<dbReference type="InterPro" id="IPR001128">
    <property type="entry name" value="Cyt_P450"/>
</dbReference>
<dbReference type="PROSITE" id="PS00086">
    <property type="entry name" value="CYTOCHROME_P450"/>
    <property type="match status" value="1"/>
</dbReference>
<comment type="cofactor">
    <cofactor evidence="1 14">
        <name>heme</name>
        <dbReference type="ChEBI" id="CHEBI:30413"/>
    </cofactor>
</comment>
<evidence type="ECO:0000256" key="14">
    <source>
        <dbReference type="PIRSR" id="PIRSR602401-1"/>
    </source>
</evidence>
<dbReference type="Pfam" id="PF00067">
    <property type="entry name" value="p450"/>
    <property type="match status" value="1"/>
</dbReference>
<evidence type="ECO:0000256" key="4">
    <source>
        <dbReference type="ARBA" id="ARBA00004406"/>
    </source>
</evidence>
<dbReference type="AlphaFoldDB" id="A0A9P0A161"/>
<dbReference type="GO" id="GO:0005789">
    <property type="term" value="C:endoplasmic reticulum membrane"/>
    <property type="evidence" value="ECO:0007669"/>
    <property type="project" value="UniProtKB-SubCell"/>
</dbReference>
<evidence type="ECO:0000256" key="5">
    <source>
        <dbReference type="ARBA" id="ARBA00010617"/>
    </source>
</evidence>
<keyword evidence="17" id="KW-1185">Reference proteome</keyword>
<protein>
    <recommendedName>
        <fullName evidence="18">Cytochrome P450</fullName>
    </recommendedName>
</protein>
<keyword evidence="12 15" id="KW-0503">Monooxygenase</keyword>
<keyword evidence="6 14" id="KW-0349">Heme</keyword>
<dbReference type="InterPro" id="IPR002401">
    <property type="entry name" value="Cyt_P450_E_grp-I"/>
</dbReference>
<dbReference type="Gene3D" id="1.10.630.10">
    <property type="entry name" value="Cytochrome P450"/>
    <property type="match status" value="1"/>
</dbReference>
<dbReference type="InterPro" id="IPR036396">
    <property type="entry name" value="Cyt_P450_sf"/>
</dbReference>
<evidence type="ECO:0000313" key="16">
    <source>
        <dbReference type="EMBL" id="CAH0382152.1"/>
    </source>
</evidence>
<dbReference type="GO" id="GO:0020037">
    <property type="term" value="F:heme binding"/>
    <property type="evidence" value="ECO:0007669"/>
    <property type="project" value="InterPro"/>
</dbReference>
<evidence type="ECO:0000256" key="3">
    <source>
        <dbReference type="ARBA" id="ARBA00004174"/>
    </source>
</evidence>
<evidence type="ECO:0008006" key="18">
    <source>
        <dbReference type="Google" id="ProtNLM"/>
    </source>
</evidence>
<dbReference type="PANTHER" id="PTHR24303:SF31">
    <property type="entry name" value="CYTOCHROME P450 307A1-RELATED"/>
    <property type="match status" value="1"/>
</dbReference>
<evidence type="ECO:0000256" key="10">
    <source>
        <dbReference type="ARBA" id="ARBA00023002"/>
    </source>
</evidence>
<dbReference type="FunFam" id="1.10.630.10:FF:000238">
    <property type="entry name" value="Cytochrome P450 2A6"/>
    <property type="match status" value="1"/>
</dbReference>
<gene>
    <name evidence="16" type="ORF">BEMITA_LOCUS1730</name>
</gene>
<dbReference type="CDD" id="cd20617">
    <property type="entry name" value="CYP1_2-like"/>
    <property type="match status" value="1"/>
</dbReference>
<accession>A0A9P0A161</accession>
<evidence type="ECO:0000313" key="17">
    <source>
        <dbReference type="Proteomes" id="UP001152759"/>
    </source>
</evidence>
<sequence>MVLLTLALVSCSIVLAVIYVVKNLKTSPQLKSLLINSEWKLLELPPGPRPLPILGNMHLLGKYEVPFQAFNDLKEIYGDIFQLTLGSFQCIVVNNYQLIKEVLITKGAIFGGRPDFKRFHKLFGDDRSNSLAFCDWSYVQETRRKLARRFCSPKTASKNCDLLYTVGFHEAQLFLDELNHELEESPVVDIKPLVMRACANMFTQYMCSKRFAYQDKDFQRMVRNFDEIFWDVNHGYAVDFLPWLLPLYKGHMSKLSGWAQDIREFLLANIVDERAARINATKDPEAEDFTDALLIHLKEDPVLTWEHVMFELEDFIGGHSAVGNLVMLCLVNIIKHEEVAAKIRRELDRVTGRSRNVDLFDKPRLPYTEATIFETLRVASSPIVPHVATEDTELAGYAVPKNTVVFVNNLDFNLSEEYWEDAAAFKPERFINDKGEVVKPAHFIPFSTGKRTCIGQKLVLGFSFILLASIVQHFDVGPSPTKPPKAIPGMVALPPETFSLTFVPRSGAQSN</sequence>
<evidence type="ECO:0000256" key="11">
    <source>
        <dbReference type="ARBA" id="ARBA00023004"/>
    </source>
</evidence>
<keyword evidence="10 15" id="KW-0560">Oxidoreductase</keyword>
<dbReference type="EMBL" id="OU963862">
    <property type="protein sequence ID" value="CAH0382152.1"/>
    <property type="molecule type" value="Genomic_DNA"/>
</dbReference>
<evidence type="ECO:0000256" key="9">
    <source>
        <dbReference type="ARBA" id="ARBA00022848"/>
    </source>
</evidence>
<dbReference type="InterPro" id="IPR017972">
    <property type="entry name" value="Cyt_P450_CS"/>
</dbReference>
<keyword evidence="8" id="KW-0256">Endoplasmic reticulum</keyword>
<evidence type="ECO:0000256" key="1">
    <source>
        <dbReference type="ARBA" id="ARBA00001971"/>
    </source>
</evidence>
<dbReference type="PANTHER" id="PTHR24303">
    <property type="entry name" value="HEME-BINDING MONOOXYGENASE FAMILY"/>
    <property type="match status" value="1"/>
</dbReference>
<keyword evidence="13" id="KW-0472">Membrane</keyword>
<evidence type="ECO:0000256" key="13">
    <source>
        <dbReference type="ARBA" id="ARBA00023136"/>
    </source>
</evidence>
<evidence type="ECO:0000256" key="8">
    <source>
        <dbReference type="ARBA" id="ARBA00022824"/>
    </source>
</evidence>
<keyword evidence="11 14" id="KW-0408">Iron</keyword>
<name>A0A9P0A161_BEMTA</name>
<dbReference type="KEGG" id="btab:109043092"/>
<comment type="function">
    <text evidence="2">May be involved in the metabolism of insect hormones and in the breakdown of synthetic insecticides.</text>
</comment>
<feature type="binding site" description="axial binding residue" evidence="14">
    <location>
        <position position="453"/>
    </location>
    <ligand>
        <name>heme</name>
        <dbReference type="ChEBI" id="CHEBI:30413"/>
    </ligand>
    <ligandPart>
        <name>Fe</name>
        <dbReference type="ChEBI" id="CHEBI:18248"/>
    </ligandPart>
</feature>
<comment type="similarity">
    <text evidence="5 15">Belongs to the cytochrome P450 family.</text>
</comment>
<keyword evidence="9" id="KW-0492">Microsome</keyword>
<dbReference type="GO" id="GO:0004497">
    <property type="term" value="F:monooxygenase activity"/>
    <property type="evidence" value="ECO:0007669"/>
    <property type="project" value="UniProtKB-KW"/>
</dbReference>
<comment type="subcellular location">
    <subcellularLocation>
        <location evidence="4">Endoplasmic reticulum membrane</location>
        <topology evidence="4">Peripheral membrane protein</topology>
    </subcellularLocation>
    <subcellularLocation>
        <location evidence="3">Microsome membrane</location>
        <topology evidence="3">Peripheral membrane protein</topology>
    </subcellularLocation>
</comment>
<organism evidence="16 17">
    <name type="scientific">Bemisia tabaci</name>
    <name type="common">Sweetpotato whitefly</name>
    <name type="synonym">Aleurodes tabaci</name>
    <dbReference type="NCBI Taxonomy" id="7038"/>
    <lineage>
        <taxon>Eukaryota</taxon>
        <taxon>Metazoa</taxon>
        <taxon>Ecdysozoa</taxon>
        <taxon>Arthropoda</taxon>
        <taxon>Hexapoda</taxon>
        <taxon>Insecta</taxon>
        <taxon>Pterygota</taxon>
        <taxon>Neoptera</taxon>
        <taxon>Paraneoptera</taxon>
        <taxon>Hemiptera</taxon>
        <taxon>Sternorrhyncha</taxon>
        <taxon>Aleyrodoidea</taxon>
        <taxon>Aleyrodidae</taxon>
        <taxon>Aleyrodinae</taxon>
        <taxon>Bemisia</taxon>
    </lineage>
</organism>
<dbReference type="Proteomes" id="UP001152759">
    <property type="component" value="Chromosome 1"/>
</dbReference>
<evidence type="ECO:0000256" key="7">
    <source>
        <dbReference type="ARBA" id="ARBA00022723"/>
    </source>
</evidence>
<dbReference type="PRINTS" id="PR00385">
    <property type="entry name" value="P450"/>
</dbReference>
<evidence type="ECO:0000256" key="15">
    <source>
        <dbReference type="RuleBase" id="RU000461"/>
    </source>
</evidence>
<dbReference type="GO" id="GO:0005506">
    <property type="term" value="F:iron ion binding"/>
    <property type="evidence" value="ECO:0007669"/>
    <property type="project" value="InterPro"/>
</dbReference>
<keyword evidence="7 14" id="KW-0479">Metal-binding</keyword>
<dbReference type="PRINTS" id="PR00463">
    <property type="entry name" value="EP450I"/>
</dbReference>
<evidence type="ECO:0000256" key="6">
    <source>
        <dbReference type="ARBA" id="ARBA00022617"/>
    </source>
</evidence>
<dbReference type="SUPFAM" id="SSF48264">
    <property type="entry name" value="Cytochrome P450"/>
    <property type="match status" value="1"/>
</dbReference>
<evidence type="ECO:0000256" key="12">
    <source>
        <dbReference type="ARBA" id="ARBA00023033"/>
    </source>
</evidence>
<dbReference type="GO" id="GO:0016705">
    <property type="term" value="F:oxidoreductase activity, acting on paired donors, with incorporation or reduction of molecular oxygen"/>
    <property type="evidence" value="ECO:0007669"/>
    <property type="project" value="InterPro"/>
</dbReference>
<reference evidence="16" key="1">
    <citation type="submission" date="2021-12" db="EMBL/GenBank/DDBJ databases">
        <authorList>
            <person name="King R."/>
        </authorList>
    </citation>
    <scope>NUCLEOTIDE SEQUENCE</scope>
</reference>
<evidence type="ECO:0000256" key="2">
    <source>
        <dbReference type="ARBA" id="ARBA00003690"/>
    </source>
</evidence>
<proteinExistence type="inferred from homology"/>